<dbReference type="Proteomes" id="UP000276133">
    <property type="component" value="Unassembled WGS sequence"/>
</dbReference>
<evidence type="ECO:0000313" key="1">
    <source>
        <dbReference type="EMBL" id="RMZ96164.1"/>
    </source>
</evidence>
<sequence>MAIFFSRNRIYRVLQILIQIEMVSVQYEEILTSHKHCKILSKKSSDREQKLIPFCILFV</sequence>
<proteinExistence type="predicted"/>
<protein>
    <submittedName>
        <fullName evidence="1">Uncharacterized protein</fullName>
    </submittedName>
</protein>
<organism evidence="1 2">
    <name type="scientific">Brachionus plicatilis</name>
    <name type="common">Marine rotifer</name>
    <name type="synonym">Brachionus muelleri</name>
    <dbReference type="NCBI Taxonomy" id="10195"/>
    <lineage>
        <taxon>Eukaryota</taxon>
        <taxon>Metazoa</taxon>
        <taxon>Spiralia</taxon>
        <taxon>Gnathifera</taxon>
        <taxon>Rotifera</taxon>
        <taxon>Eurotatoria</taxon>
        <taxon>Monogononta</taxon>
        <taxon>Pseudotrocha</taxon>
        <taxon>Ploima</taxon>
        <taxon>Brachionidae</taxon>
        <taxon>Brachionus</taxon>
    </lineage>
</organism>
<accession>A0A3M7PBR5</accession>
<keyword evidence="2" id="KW-1185">Reference proteome</keyword>
<dbReference type="EMBL" id="REGN01012300">
    <property type="protein sequence ID" value="RMZ96164.1"/>
    <property type="molecule type" value="Genomic_DNA"/>
</dbReference>
<name>A0A3M7PBR5_BRAPC</name>
<dbReference type="AlphaFoldDB" id="A0A3M7PBR5"/>
<gene>
    <name evidence="1" type="ORF">BpHYR1_050572</name>
</gene>
<evidence type="ECO:0000313" key="2">
    <source>
        <dbReference type="Proteomes" id="UP000276133"/>
    </source>
</evidence>
<comment type="caution">
    <text evidence="1">The sequence shown here is derived from an EMBL/GenBank/DDBJ whole genome shotgun (WGS) entry which is preliminary data.</text>
</comment>
<reference evidence="1 2" key="1">
    <citation type="journal article" date="2018" name="Sci. Rep.">
        <title>Genomic signatures of local adaptation to the degree of environmental predictability in rotifers.</title>
        <authorList>
            <person name="Franch-Gras L."/>
            <person name="Hahn C."/>
            <person name="Garcia-Roger E.M."/>
            <person name="Carmona M.J."/>
            <person name="Serra M."/>
            <person name="Gomez A."/>
        </authorList>
    </citation>
    <scope>NUCLEOTIDE SEQUENCE [LARGE SCALE GENOMIC DNA]</scope>
    <source>
        <strain evidence="1">HYR1</strain>
    </source>
</reference>